<evidence type="ECO:0000259" key="2">
    <source>
        <dbReference type="Pfam" id="PF13335"/>
    </source>
</evidence>
<accession>A0A655CBY8</accession>
<feature type="domain" description="Mg chelatase-related protein C-terminal" evidence="2">
    <location>
        <begin position="103"/>
        <end position="195"/>
    </location>
</feature>
<name>A0A655CBY8_SALET</name>
<dbReference type="GO" id="GO:0008233">
    <property type="term" value="F:peptidase activity"/>
    <property type="evidence" value="ECO:0007669"/>
    <property type="project" value="UniProtKB-KW"/>
</dbReference>
<evidence type="ECO:0000313" key="4">
    <source>
        <dbReference type="Proteomes" id="UP000042394"/>
    </source>
</evidence>
<sequence>MFLDELPEFERRTLDALREPIESGQIHLSRTRAKITYPARFQLIAAMNPSPTGHYQGNHNRCTPEQTLRYLNRLSGPFLDRFDLSLEIPLPPPGILSQHASKGENSATVKKRVIAAHERQYRRQKKLNARLEGREIQKYCVLHHDDARWLEDTLVHLGLSIRAWQRLLKVARTIADIELADQISRQHLQEAVSYRAIDRLLIHLQKLLA</sequence>
<organism evidence="3 4">
    <name type="scientific">Salmonella enterica subsp. enterica serovar Bovismorbificans</name>
    <dbReference type="NCBI Taxonomy" id="58097"/>
    <lineage>
        <taxon>Bacteria</taxon>
        <taxon>Pseudomonadati</taxon>
        <taxon>Pseudomonadota</taxon>
        <taxon>Gammaproteobacteria</taxon>
        <taxon>Enterobacterales</taxon>
        <taxon>Enterobacteriaceae</taxon>
        <taxon>Salmonella</taxon>
    </lineage>
</organism>
<dbReference type="PANTHER" id="PTHR32039:SF7">
    <property type="entry name" value="COMPETENCE PROTEIN COMM"/>
    <property type="match status" value="1"/>
</dbReference>
<dbReference type="GO" id="GO:0006508">
    <property type="term" value="P:proteolysis"/>
    <property type="evidence" value="ECO:0007669"/>
    <property type="project" value="UniProtKB-KW"/>
</dbReference>
<keyword evidence="3" id="KW-0378">Hydrolase</keyword>
<gene>
    <name evidence="3" type="primary">comM_2</name>
    <name evidence="3" type="ORF">ERS008207_01750</name>
</gene>
<protein>
    <submittedName>
        <fullName evidence="3">Putative ATP-dependent protease</fullName>
    </submittedName>
</protein>
<feature type="domain" description="Magnesium chelatase ChlI-like catalytic" evidence="1">
    <location>
        <begin position="1"/>
        <end position="89"/>
    </location>
</feature>
<dbReference type="Proteomes" id="UP000042394">
    <property type="component" value="Unassembled WGS sequence"/>
</dbReference>
<keyword evidence="3" id="KW-0645">Protease</keyword>
<dbReference type="InterPro" id="IPR000523">
    <property type="entry name" value="Mg_chelatse_chII-like_cat_dom"/>
</dbReference>
<evidence type="ECO:0000259" key="1">
    <source>
        <dbReference type="Pfam" id="PF01078"/>
    </source>
</evidence>
<dbReference type="InterPro" id="IPR025158">
    <property type="entry name" value="Mg_chelat-rel_C"/>
</dbReference>
<dbReference type="AlphaFoldDB" id="A0A655CBY8"/>
<dbReference type="InterPro" id="IPR045006">
    <property type="entry name" value="CHLI-like"/>
</dbReference>
<dbReference type="Pfam" id="PF01078">
    <property type="entry name" value="Mg_chelatase"/>
    <property type="match status" value="1"/>
</dbReference>
<dbReference type="Gene3D" id="3.40.50.300">
    <property type="entry name" value="P-loop containing nucleotide triphosphate hydrolases"/>
    <property type="match status" value="1"/>
</dbReference>
<proteinExistence type="predicted"/>
<dbReference type="SUPFAM" id="SSF52540">
    <property type="entry name" value="P-loop containing nucleoside triphosphate hydrolases"/>
    <property type="match status" value="1"/>
</dbReference>
<dbReference type="Pfam" id="PF13335">
    <property type="entry name" value="Mg_chelatase_C"/>
    <property type="match status" value="1"/>
</dbReference>
<dbReference type="InterPro" id="IPR027417">
    <property type="entry name" value="P-loop_NTPase"/>
</dbReference>
<reference evidence="3 4" key="1">
    <citation type="submission" date="2015-03" db="EMBL/GenBank/DDBJ databases">
        <authorList>
            <consortium name="Pathogen Informatics"/>
        </authorList>
    </citation>
    <scope>NUCLEOTIDE SEQUENCE [LARGE SCALE GENOMIC DNA]</scope>
    <source>
        <strain evidence="3 4">D4891</strain>
    </source>
</reference>
<evidence type="ECO:0000313" key="3">
    <source>
        <dbReference type="EMBL" id="CNU06800.1"/>
    </source>
</evidence>
<dbReference type="EMBL" id="CQPD01000014">
    <property type="protein sequence ID" value="CNU06800.1"/>
    <property type="molecule type" value="Genomic_DNA"/>
</dbReference>
<dbReference type="GO" id="GO:0005524">
    <property type="term" value="F:ATP binding"/>
    <property type="evidence" value="ECO:0007669"/>
    <property type="project" value="InterPro"/>
</dbReference>
<dbReference type="PANTHER" id="PTHR32039">
    <property type="entry name" value="MAGNESIUM-CHELATASE SUBUNIT CHLI"/>
    <property type="match status" value="1"/>
</dbReference>